<dbReference type="InterPro" id="IPR005152">
    <property type="entry name" value="Lipase_secreted"/>
</dbReference>
<dbReference type="Proteomes" id="UP001610444">
    <property type="component" value="Unassembled WGS sequence"/>
</dbReference>
<dbReference type="RefSeq" id="XP_070900869.1">
    <property type="nucleotide sequence ID" value="XM_071045109.1"/>
</dbReference>
<evidence type="ECO:0000313" key="2">
    <source>
        <dbReference type="Proteomes" id="UP001610444"/>
    </source>
</evidence>
<dbReference type="EMBL" id="JBFXLR010000013">
    <property type="protein sequence ID" value="KAL2853503.1"/>
    <property type="molecule type" value="Genomic_DNA"/>
</dbReference>
<comment type="caution">
    <text evidence="1">The sequence shown here is derived from an EMBL/GenBank/DDBJ whole genome shotgun (WGS) entry which is preliminary data.</text>
</comment>
<organism evidence="1 2">
    <name type="scientific">Aspergillus pseudodeflectus</name>
    <dbReference type="NCBI Taxonomy" id="176178"/>
    <lineage>
        <taxon>Eukaryota</taxon>
        <taxon>Fungi</taxon>
        <taxon>Dikarya</taxon>
        <taxon>Ascomycota</taxon>
        <taxon>Pezizomycotina</taxon>
        <taxon>Eurotiomycetes</taxon>
        <taxon>Eurotiomycetidae</taxon>
        <taxon>Eurotiales</taxon>
        <taxon>Aspergillaceae</taxon>
        <taxon>Aspergillus</taxon>
        <taxon>Aspergillus subgen. Nidulantes</taxon>
    </lineage>
</organism>
<sequence length="168" mass="18769">MIEGFLVNDTESRRAFQACRHQCFGPTTEAFGTANTSEYFEMLDFVKNPRVLEILEQNRMGQATPKRRSCFTKANRTTCILSTRPTGSCLRIARQGAQVDCRRSVQEIHGNLALSFVPPAMAWLKDRLDGLPRRAGCTNSTYLSTHTDPEPLEFLGESAVGLVERLGL</sequence>
<evidence type="ECO:0000313" key="1">
    <source>
        <dbReference type="EMBL" id="KAL2853503.1"/>
    </source>
</evidence>
<dbReference type="GeneID" id="98160273"/>
<protein>
    <submittedName>
        <fullName evidence="1">Uncharacterized protein</fullName>
    </submittedName>
</protein>
<dbReference type="PANTHER" id="PTHR34853:SF1">
    <property type="entry name" value="LIPASE 5"/>
    <property type="match status" value="1"/>
</dbReference>
<dbReference type="Gene3D" id="3.40.50.1820">
    <property type="entry name" value="alpha/beta hydrolase"/>
    <property type="match status" value="1"/>
</dbReference>
<reference evidence="1 2" key="1">
    <citation type="submission" date="2024-07" db="EMBL/GenBank/DDBJ databases">
        <title>Section-level genome sequencing and comparative genomics of Aspergillus sections Usti and Cavernicolus.</title>
        <authorList>
            <consortium name="Lawrence Berkeley National Laboratory"/>
            <person name="Nybo J.L."/>
            <person name="Vesth T.C."/>
            <person name="Theobald S."/>
            <person name="Frisvad J.C."/>
            <person name="Larsen T.O."/>
            <person name="Kjaerboelling I."/>
            <person name="Rothschild-Mancinelli K."/>
            <person name="Lyhne E.K."/>
            <person name="Kogle M.E."/>
            <person name="Barry K."/>
            <person name="Clum A."/>
            <person name="Na H."/>
            <person name="Ledsgaard L."/>
            <person name="Lin J."/>
            <person name="Lipzen A."/>
            <person name="Kuo A."/>
            <person name="Riley R."/>
            <person name="Mondo S."/>
            <person name="LaButti K."/>
            <person name="Haridas S."/>
            <person name="Pangalinan J."/>
            <person name="Salamov A.A."/>
            <person name="Simmons B.A."/>
            <person name="Magnuson J.K."/>
            <person name="Chen J."/>
            <person name="Drula E."/>
            <person name="Henrissat B."/>
            <person name="Wiebenga A."/>
            <person name="Lubbers R.J."/>
            <person name="Gomes A.C."/>
            <person name="Macurrencykelacurrency M.R."/>
            <person name="Stajich J."/>
            <person name="Grigoriev I.V."/>
            <person name="Mortensen U.H."/>
            <person name="De vries R.P."/>
            <person name="Baker S.E."/>
            <person name="Andersen M.R."/>
        </authorList>
    </citation>
    <scope>NUCLEOTIDE SEQUENCE [LARGE SCALE GENOMIC DNA]</scope>
    <source>
        <strain evidence="1 2">CBS 756.74</strain>
    </source>
</reference>
<accession>A0ABR4KMJ9</accession>
<keyword evidence="2" id="KW-1185">Reference proteome</keyword>
<gene>
    <name evidence="1" type="ORF">BJX68DRAFT_264971</name>
</gene>
<dbReference type="InterPro" id="IPR029058">
    <property type="entry name" value="AB_hydrolase_fold"/>
</dbReference>
<proteinExistence type="predicted"/>
<dbReference type="PANTHER" id="PTHR34853">
    <property type="match status" value="1"/>
</dbReference>
<dbReference type="Gene3D" id="1.10.260.130">
    <property type="match status" value="1"/>
</dbReference>
<name>A0ABR4KMJ9_9EURO</name>